<evidence type="ECO:0000313" key="1">
    <source>
        <dbReference type="EMBL" id="TQR26965.1"/>
    </source>
</evidence>
<protein>
    <submittedName>
        <fullName evidence="1">Uncharacterized protein</fullName>
    </submittedName>
</protein>
<name>A0A544U7H1_LYSSH</name>
<organism evidence="1 2">
    <name type="scientific">Lysinibacillus sphaericus</name>
    <name type="common">Bacillus sphaericus</name>
    <dbReference type="NCBI Taxonomy" id="1421"/>
    <lineage>
        <taxon>Bacteria</taxon>
        <taxon>Bacillati</taxon>
        <taxon>Bacillota</taxon>
        <taxon>Bacilli</taxon>
        <taxon>Bacillales</taxon>
        <taxon>Bacillaceae</taxon>
        <taxon>Lysinibacillus</taxon>
    </lineage>
</organism>
<dbReference type="Proteomes" id="UP000317944">
    <property type="component" value="Unassembled WGS sequence"/>
</dbReference>
<accession>A0A544U7H1</accession>
<comment type="caution">
    <text evidence="1">The sequence shown here is derived from an EMBL/GenBank/DDBJ whole genome shotgun (WGS) entry which is preliminary data.</text>
</comment>
<proteinExistence type="predicted"/>
<gene>
    <name evidence="1" type="ORF">C7Y47_23895</name>
</gene>
<evidence type="ECO:0000313" key="2">
    <source>
        <dbReference type="Proteomes" id="UP000317944"/>
    </source>
</evidence>
<dbReference type="AlphaFoldDB" id="A0A544U7H1"/>
<dbReference type="RefSeq" id="WP_142511019.1">
    <property type="nucleotide sequence ID" value="NZ_SADV01000040.1"/>
</dbReference>
<dbReference type="OrthoDB" id="9772485at2"/>
<reference evidence="1 2" key="1">
    <citation type="submission" date="2018-03" db="EMBL/GenBank/DDBJ databases">
        <title>Aerobic endospore-forming bacteria genome sequencing and assembly.</title>
        <authorList>
            <person name="Cavalcante D.A."/>
            <person name="Driks A."/>
            <person name="Putonti C."/>
            <person name="De-Souza M.T."/>
        </authorList>
    </citation>
    <scope>NUCLEOTIDE SEQUENCE [LARGE SCALE GENOMIC DNA]</scope>
    <source>
        <strain evidence="1 2">SDF0037</strain>
    </source>
</reference>
<sequence length="61" mass="7353">MTKDELDEINELDCDLGQAFYELNKITKDKYVALHDDEHFRNILKAIDTLKEELKYFQKFI</sequence>
<dbReference type="EMBL" id="SADV01000040">
    <property type="protein sequence ID" value="TQR26965.1"/>
    <property type="molecule type" value="Genomic_DNA"/>
</dbReference>